<reference evidence="1 2" key="1">
    <citation type="submission" date="2019-12" db="EMBL/GenBank/DDBJ databases">
        <title>Whole-genome analyses of novel actinobacteria.</title>
        <authorList>
            <person name="Sahin N."/>
            <person name="Saygin H."/>
        </authorList>
    </citation>
    <scope>NUCLEOTIDE SEQUENCE [LARGE SCALE GENOMIC DNA]</scope>
    <source>
        <strain evidence="1 2">KC615</strain>
    </source>
</reference>
<gene>
    <name evidence="1" type="ORF">GSM42_08720</name>
</gene>
<name>A0A6I4VUF4_9BACL</name>
<comment type="caution">
    <text evidence="1">The sequence shown here is derived from an EMBL/GenBank/DDBJ whole genome shotgun (WGS) entry which is preliminary data.</text>
</comment>
<dbReference type="Proteomes" id="UP000430692">
    <property type="component" value="Unassembled WGS sequence"/>
</dbReference>
<dbReference type="RefSeq" id="WP_160801165.1">
    <property type="nucleotide sequence ID" value="NZ_WUUL01000005.1"/>
</dbReference>
<sequence>MAGRMTLQDIFLEMIDAYLMGVDSLEERRAICDMRQKISSNPSEAYLRSLVHDFTQPLEGQLAEEVRWYRPSSI</sequence>
<proteinExistence type="predicted"/>
<protein>
    <submittedName>
        <fullName evidence="1">Uncharacterized protein</fullName>
    </submittedName>
</protein>
<accession>A0A6I4VUF4</accession>
<organism evidence="1 2">
    <name type="scientific">Shimazuella alba</name>
    <dbReference type="NCBI Taxonomy" id="2690964"/>
    <lineage>
        <taxon>Bacteria</taxon>
        <taxon>Bacillati</taxon>
        <taxon>Bacillota</taxon>
        <taxon>Bacilli</taxon>
        <taxon>Bacillales</taxon>
        <taxon>Thermoactinomycetaceae</taxon>
        <taxon>Shimazuella</taxon>
    </lineage>
</organism>
<keyword evidence="2" id="KW-1185">Reference proteome</keyword>
<dbReference type="EMBL" id="WUUL01000005">
    <property type="protein sequence ID" value="MXQ53805.1"/>
    <property type="molecule type" value="Genomic_DNA"/>
</dbReference>
<evidence type="ECO:0000313" key="2">
    <source>
        <dbReference type="Proteomes" id="UP000430692"/>
    </source>
</evidence>
<evidence type="ECO:0000313" key="1">
    <source>
        <dbReference type="EMBL" id="MXQ53805.1"/>
    </source>
</evidence>
<dbReference type="AlphaFoldDB" id="A0A6I4VUF4"/>